<dbReference type="InterPro" id="IPR011333">
    <property type="entry name" value="SKP1/BTB/POZ_sf"/>
</dbReference>
<evidence type="ECO:0008006" key="3">
    <source>
        <dbReference type="Google" id="ProtNLM"/>
    </source>
</evidence>
<proteinExistence type="predicted"/>
<protein>
    <recommendedName>
        <fullName evidence="3">BTB domain-containing protein</fullName>
    </recommendedName>
</protein>
<accession>A0A4Y7QFW3</accession>
<dbReference type="Proteomes" id="UP000294933">
    <property type="component" value="Unassembled WGS sequence"/>
</dbReference>
<dbReference type="Gene3D" id="3.30.710.10">
    <property type="entry name" value="Potassium Channel Kv1.1, Chain A"/>
    <property type="match status" value="1"/>
</dbReference>
<evidence type="ECO:0000313" key="1">
    <source>
        <dbReference type="EMBL" id="TDL26527.1"/>
    </source>
</evidence>
<evidence type="ECO:0000313" key="2">
    <source>
        <dbReference type="Proteomes" id="UP000294933"/>
    </source>
</evidence>
<dbReference type="EMBL" id="ML170161">
    <property type="protein sequence ID" value="TDL26527.1"/>
    <property type="molecule type" value="Genomic_DNA"/>
</dbReference>
<sequence>MAETDTEQCHPSYNSQDGDLLLSSSDGVLFNVHSEVLRRASGFFKDMYNMPRSADETPGPLTAKADIVAAALDIVYPDSGYPTLTSVADFQDLQSFGDYYSMPKVGSHLRTLIQTSIRASSASGILGGDPLKIYVLCCQFGLEEDAKLASAETLRIDLNSGSYDATLGELSGKNLLRLMRLHQRRRHGVLDAIRLRPREFLQSPECERAVMIKGRYVTRPHDIQSSWPTLVQLIYEAVEREPLDCVLGDRKFLDRPELETLWDREFCAKCGNIVCSKEKFWKSVQVVLDRSPKTV</sequence>
<dbReference type="AlphaFoldDB" id="A0A4Y7QFW3"/>
<dbReference type="VEuPathDB" id="FungiDB:BD410DRAFT_783577"/>
<gene>
    <name evidence="1" type="ORF">BD410DRAFT_783577</name>
</gene>
<keyword evidence="2" id="KW-1185">Reference proteome</keyword>
<reference evidence="1 2" key="1">
    <citation type="submission" date="2018-06" db="EMBL/GenBank/DDBJ databases">
        <title>A transcriptomic atlas of mushroom development highlights an independent origin of complex multicellularity.</title>
        <authorList>
            <consortium name="DOE Joint Genome Institute"/>
            <person name="Krizsan K."/>
            <person name="Almasi E."/>
            <person name="Merenyi Z."/>
            <person name="Sahu N."/>
            <person name="Viragh M."/>
            <person name="Koszo T."/>
            <person name="Mondo S."/>
            <person name="Kiss B."/>
            <person name="Balint B."/>
            <person name="Kues U."/>
            <person name="Barry K."/>
            <person name="Hegedus J.C."/>
            <person name="Henrissat B."/>
            <person name="Johnson J."/>
            <person name="Lipzen A."/>
            <person name="Ohm R."/>
            <person name="Nagy I."/>
            <person name="Pangilinan J."/>
            <person name="Yan J."/>
            <person name="Xiong Y."/>
            <person name="Grigoriev I.V."/>
            <person name="Hibbett D.S."/>
            <person name="Nagy L.G."/>
        </authorList>
    </citation>
    <scope>NUCLEOTIDE SEQUENCE [LARGE SCALE GENOMIC DNA]</scope>
    <source>
        <strain evidence="1 2">SZMC22713</strain>
    </source>
</reference>
<dbReference type="OrthoDB" id="6359816at2759"/>
<name>A0A4Y7QFW3_9AGAM</name>
<organism evidence="1 2">
    <name type="scientific">Rickenella mellea</name>
    <dbReference type="NCBI Taxonomy" id="50990"/>
    <lineage>
        <taxon>Eukaryota</taxon>
        <taxon>Fungi</taxon>
        <taxon>Dikarya</taxon>
        <taxon>Basidiomycota</taxon>
        <taxon>Agaricomycotina</taxon>
        <taxon>Agaricomycetes</taxon>
        <taxon>Hymenochaetales</taxon>
        <taxon>Rickenellaceae</taxon>
        <taxon>Rickenella</taxon>
    </lineage>
</organism>